<feature type="transmembrane region" description="Helical" evidence="1">
    <location>
        <begin position="55"/>
        <end position="80"/>
    </location>
</feature>
<dbReference type="Proteomes" id="UP000242175">
    <property type="component" value="Chromosome large"/>
</dbReference>
<dbReference type="OrthoDB" id="948134at2"/>
<evidence type="ECO:0000313" key="3">
    <source>
        <dbReference type="EMBL" id="ASK78737.1"/>
    </source>
</evidence>
<evidence type="ECO:0000259" key="2">
    <source>
        <dbReference type="Pfam" id="PF09335"/>
    </source>
</evidence>
<gene>
    <name evidence="3" type="ORF">CF386_06875</name>
</gene>
<dbReference type="Pfam" id="PF09335">
    <property type="entry name" value="VTT_dom"/>
    <property type="match status" value="1"/>
</dbReference>
<name>A0A220VEF5_9GAMM</name>
<proteinExistence type="predicted"/>
<organism evidence="3 4">
    <name type="scientific">Paraphotobacterium marinum</name>
    <dbReference type="NCBI Taxonomy" id="1755811"/>
    <lineage>
        <taxon>Bacteria</taxon>
        <taxon>Pseudomonadati</taxon>
        <taxon>Pseudomonadota</taxon>
        <taxon>Gammaproteobacteria</taxon>
        <taxon>Vibrionales</taxon>
        <taxon>Vibrionaceae</taxon>
        <taxon>Paraphotobacterium</taxon>
    </lineage>
</organism>
<dbReference type="RefSeq" id="WP_089073645.1">
    <property type="nucleotide sequence ID" value="NZ_CBCSAM010000001.1"/>
</dbReference>
<feature type="transmembrane region" description="Helical" evidence="1">
    <location>
        <begin position="20"/>
        <end position="43"/>
    </location>
</feature>
<evidence type="ECO:0000256" key="1">
    <source>
        <dbReference type="SAM" id="Phobius"/>
    </source>
</evidence>
<dbReference type="AlphaFoldDB" id="A0A220VEF5"/>
<reference evidence="3 4" key="1">
    <citation type="journal article" date="2016" name="Int. J. Syst. Evol. Microbiol.">
        <title>Paraphotobacterium marinum gen. nov., sp. nov., a member of the family Vibrionaceae, isolated from surface seawater.</title>
        <authorList>
            <person name="Huang Z."/>
            <person name="Dong C."/>
            <person name="Shao Z."/>
        </authorList>
    </citation>
    <scope>NUCLEOTIDE SEQUENCE [LARGE SCALE GENOMIC DNA]</scope>
    <source>
        <strain evidence="3 4">NSCS20N07D</strain>
    </source>
</reference>
<keyword evidence="1" id="KW-0472">Membrane</keyword>
<accession>A0A220VEF5</accession>
<dbReference type="KEGG" id="pmai:CF386_06875"/>
<keyword evidence="4" id="KW-1185">Reference proteome</keyword>
<feature type="transmembrane region" description="Helical" evidence="1">
    <location>
        <begin position="177"/>
        <end position="197"/>
    </location>
</feature>
<dbReference type="PANTHER" id="PTHR42709">
    <property type="entry name" value="ALKALINE PHOSPHATASE LIKE PROTEIN"/>
    <property type="match status" value="1"/>
</dbReference>
<protein>
    <submittedName>
        <fullName evidence="3">DedA family protein</fullName>
    </submittedName>
</protein>
<dbReference type="PANTHER" id="PTHR42709:SF2">
    <property type="entry name" value="INNER MEMBRANE PROTEIN YOHD"/>
    <property type="match status" value="1"/>
</dbReference>
<dbReference type="GO" id="GO:0005886">
    <property type="term" value="C:plasma membrane"/>
    <property type="evidence" value="ECO:0007669"/>
    <property type="project" value="UniProtKB-ARBA"/>
</dbReference>
<keyword evidence="1" id="KW-1133">Transmembrane helix</keyword>
<dbReference type="InterPro" id="IPR051311">
    <property type="entry name" value="DedA_domain"/>
</dbReference>
<feature type="domain" description="VTT" evidence="2">
    <location>
        <begin position="36"/>
        <end position="155"/>
    </location>
</feature>
<evidence type="ECO:0000313" key="4">
    <source>
        <dbReference type="Proteomes" id="UP000242175"/>
    </source>
</evidence>
<dbReference type="InterPro" id="IPR032816">
    <property type="entry name" value="VTT_dom"/>
</dbReference>
<dbReference type="EMBL" id="CP022355">
    <property type="protein sequence ID" value="ASK78737.1"/>
    <property type="molecule type" value="Genomic_DNA"/>
</dbReference>
<feature type="transmembrane region" description="Helical" evidence="1">
    <location>
        <begin position="139"/>
        <end position="157"/>
    </location>
</feature>
<sequence>MSSIHSLIEAAGPFVNEYGYLAVAVAVFAEGFAIPLPGTTVLVTASIIAASTTQLSLPIVLVIAFIAAILGNTIGYYIGIYFKNFLISKNLIKDKKLDKLHNLLSKYGIIAIIISRFIEGLKQTINIGCGVANMSKVKYQTGNITAVSLWVIVFGLFPSFVTKESKVLLTFYNNHQAFTLFSLFIVLTLLIFIVYKIKKKNANKPK</sequence>
<keyword evidence="1" id="KW-0812">Transmembrane</keyword>